<evidence type="ECO:0000313" key="3">
    <source>
        <dbReference type="Proteomes" id="UP000198806"/>
    </source>
</evidence>
<dbReference type="STRING" id="1527.SAMN04489757_11663"/>
<dbReference type="Proteomes" id="UP000198806">
    <property type="component" value="Unassembled WGS sequence"/>
</dbReference>
<evidence type="ECO:0000313" key="2">
    <source>
        <dbReference type="EMBL" id="SFO28680.1"/>
    </source>
</evidence>
<sequence>MKTAFLYATKYGCVEQCGKIIAEKLNGVMDFYNLKANNNVDLTQYDRVILGGSIYVGKIQKEVTEFSLNNLKTLKNKKLGLFICCLMEGEEAETQLRNAYPETLLEHAAAKEYLGGQAVFNKMNFFHRFILKKVAKTDKDVYNLSNINIERFVNALN</sequence>
<dbReference type="AlphaFoldDB" id="A0A1I5FY26"/>
<dbReference type="RefSeq" id="WP_091686792.1">
    <property type="nucleotide sequence ID" value="NZ_BAABFM010000020.1"/>
</dbReference>
<dbReference type="Gene3D" id="3.40.50.360">
    <property type="match status" value="1"/>
</dbReference>
<dbReference type="PANTHER" id="PTHR38030:SF2">
    <property type="entry name" value="PROTOPORPHYRINOGEN IX DEHYDROGENASE [QUINONE]"/>
    <property type="match status" value="1"/>
</dbReference>
<dbReference type="Pfam" id="PF12724">
    <property type="entry name" value="Flavodoxin_5"/>
    <property type="match status" value="1"/>
</dbReference>
<dbReference type="GO" id="GO:0070819">
    <property type="term" value="F:menaquinone-dependent protoporphyrinogen oxidase activity"/>
    <property type="evidence" value="ECO:0007669"/>
    <property type="project" value="TreeGrafter"/>
</dbReference>
<dbReference type="SUPFAM" id="SSF52218">
    <property type="entry name" value="Flavoproteins"/>
    <property type="match status" value="1"/>
</dbReference>
<dbReference type="InterPro" id="IPR026816">
    <property type="entry name" value="Flavodoxin_dom"/>
</dbReference>
<dbReference type="OrthoDB" id="2146857at2"/>
<proteinExistence type="predicted"/>
<accession>A0A1I5FY26</accession>
<dbReference type="GO" id="GO:0010181">
    <property type="term" value="F:FMN binding"/>
    <property type="evidence" value="ECO:0007669"/>
    <property type="project" value="TreeGrafter"/>
</dbReference>
<dbReference type="GO" id="GO:0006783">
    <property type="term" value="P:heme biosynthetic process"/>
    <property type="evidence" value="ECO:0007669"/>
    <property type="project" value="TreeGrafter"/>
</dbReference>
<reference evidence="2 3" key="1">
    <citation type="submission" date="2016-10" db="EMBL/GenBank/DDBJ databases">
        <authorList>
            <person name="de Groot N.N."/>
        </authorList>
    </citation>
    <scope>NUCLEOTIDE SEQUENCE [LARGE SCALE GENOMIC DNA]</scope>
    <source>
        <strain evidence="2 3">DSM 1283</strain>
    </source>
</reference>
<name>A0A1I5FY26_9FIRM</name>
<organism evidence="2 3">
    <name type="scientific">Anaerocolumna aminovalerica</name>
    <dbReference type="NCBI Taxonomy" id="1527"/>
    <lineage>
        <taxon>Bacteria</taxon>
        <taxon>Bacillati</taxon>
        <taxon>Bacillota</taxon>
        <taxon>Clostridia</taxon>
        <taxon>Lachnospirales</taxon>
        <taxon>Lachnospiraceae</taxon>
        <taxon>Anaerocolumna</taxon>
    </lineage>
</organism>
<feature type="domain" description="Flavodoxin" evidence="1">
    <location>
        <begin position="6"/>
        <end position="140"/>
    </location>
</feature>
<keyword evidence="3" id="KW-1185">Reference proteome</keyword>
<dbReference type="EMBL" id="FOWD01000016">
    <property type="protein sequence ID" value="SFO28680.1"/>
    <property type="molecule type" value="Genomic_DNA"/>
</dbReference>
<gene>
    <name evidence="2" type="ORF">SAMN04489757_11663</name>
</gene>
<dbReference type="InterPro" id="IPR052200">
    <property type="entry name" value="Protoporphyrinogen_IX_DH"/>
</dbReference>
<dbReference type="InterPro" id="IPR029039">
    <property type="entry name" value="Flavoprotein-like_sf"/>
</dbReference>
<protein>
    <submittedName>
        <fullName evidence="2">Menaquinone-dependent protoporphyrinogen oxidase</fullName>
    </submittedName>
</protein>
<dbReference type="PANTHER" id="PTHR38030">
    <property type="entry name" value="PROTOPORPHYRINOGEN IX DEHYDROGENASE [MENAQUINONE]"/>
    <property type="match status" value="1"/>
</dbReference>
<evidence type="ECO:0000259" key="1">
    <source>
        <dbReference type="Pfam" id="PF12724"/>
    </source>
</evidence>